<reference evidence="1 2" key="1">
    <citation type="submission" date="2018-03" db="EMBL/GenBank/DDBJ databases">
        <title>Mesoflavibacter sp. HG37 and Mesoflavibacter sp. HG96 sp.nov., two marine bacteria isolated from seawater of Western Pacific Ocean.</title>
        <authorList>
            <person name="Cheng H."/>
            <person name="Wu Y.-H."/>
            <person name="Guo L.-L."/>
            <person name="Xu X.-W."/>
        </authorList>
    </citation>
    <scope>NUCLEOTIDE SEQUENCE [LARGE SCALE GENOMIC DNA]</scope>
    <source>
        <strain evidence="1 2">KCTC 32269</strain>
    </source>
</reference>
<dbReference type="AlphaFoldDB" id="A0A2T1N703"/>
<gene>
    <name evidence="1" type="ORF">C7H52_11010</name>
</gene>
<dbReference type="Proteomes" id="UP000238426">
    <property type="component" value="Unassembled WGS sequence"/>
</dbReference>
<evidence type="ECO:0000313" key="2">
    <source>
        <dbReference type="Proteomes" id="UP000238426"/>
    </source>
</evidence>
<dbReference type="EMBL" id="PXOQ01000012">
    <property type="protein sequence ID" value="PSG87330.1"/>
    <property type="molecule type" value="Genomic_DNA"/>
</dbReference>
<accession>A0A2T1N703</accession>
<keyword evidence="2" id="KW-1185">Reference proteome</keyword>
<comment type="caution">
    <text evidence="1">The sequence shown here is derived from an EMBL/GenBank/DDBJ whole genome shotgun (WGS) entry which is preliminary data.</text>
</comment>
<protein>
    <submittedName>
        <fullName evidence="1">Uncharacterized protein</fullName>
    </submittedName>
</protein>
<sequence>MIRENENSSAKFSTEKINGVYKNQINNNDKIGLWNILADNKTFKRDTTLVSENSFVKLELISETELKASLIENDSIIKNIEFKGKIVGDYFSINKKFLLIPIPALLFLKERKTIIGNNENGNLILTRGIKNGGWFLLFAADSGGITSYEFEQKKTNHNNVYN</sequence>
<name>A0A2T1N703_9FLAO</name>
<organism evidence="1 2">
    <name type="scientific">Aurantibacter aestuarii</name>
    <dbReference type="NCBI Taxonomy" id="1266046"/>
    <lineage>
        <taxon>Bacteria</taxon>
        <taxon>Pseudomonadati</taxon>
        <taxon>Bacteroidota</taxon>
        <taxon>Flavobacteriia</taxon>
        <taxon>Flavobacteriales</taxon>
        <taxon>Flavobacteriaceae</taxon>
        <taxon>Aurantibacter</taxon>
    </lineage>
</organism>
<proteinExistence type="predicted"/>
<evidence type="ECO:0000313" key="1">
    <source>
        <dbReference type="EMBL" id="PSG87330.1"/>
    </source>
</evidence>
<dbReference type="RefSeq" id="WP_106463967.1">
    <property type="nucleotide sequence ID" value="NZ_PXOQ01000012.1"/>
</dbReference>